<dbReference type="FunFam" id="2.170.130.10:FF:000003">
    <property type="entry name" value="SusC/RagA family TonB-linked outer membrane protein"/>
    <property type="match status" value="1"/>
</dbReference>
<dbReference type="Pfam" id="PF07715">
    <property type="entry name" value="Plug"/>
    <property type="match status" value="1"/>
</dbReference>
<gene>
    <name evidence="9" type="ORF">JF259_06790</name>
</gene>
<dbReference type="InterPro" id="IPR023997">
    <property type="entry name" value="TonB-dep_OMP_SusC/RagA_CS"/>
</dbReference>
<evidence type="ECO:0000313" key="10">
    <source>
        <dbReference type="Proteomes" id="UP000610931"/>
    </source>
</evidence>
<comment type="similarity">
    <text evidence="7">Belongs to the TonB-dependent receptor family.</text>
</comment>
<dbReference type="InterPro" id="IPR039426">
    <property type="entry name" value="TonB-dep_rcpt-like"/>
</dbReference>
<evidence type="ECO:0000256" key="1">
    <source>
        <dbReference type="ARBA" id="ARBA00004571"/>
    </source>
</evidence>
<dbReference type="AlphaFoldDB" id="A0A8J7IGM7"/>
<dbReference type="InterPro" id="IPR012910">
    <property type="entry name" value="Plug_dom"/>
</dbReference>
<feature type="domain" description="TonB-dependent receptor plug" evidence="8">
    <location>
        <begin position="226"/>
        <end position="332"/>
    </location>
</feature>
<evidence type="ECO:0000256" key="7">
    <source>
        <dbReference type="PROSITE-ProRule" id="PRU01360"/>
    </source>
</evidence>
<keyword evidence="10" id="KW-1185">Reference proteome</keyword>
<protein>
    <submittedName>
        <fullName evidence="9">TonB-dependent receptor</fullName>
    </submittedName>
</protein>
<comment type="subcellular location">
    <subcellularLocation>
        <location evidence="1 7">Cell outer membrane</location>
        <topology evidence="1 7">Multi-pass membrane protein</topology>
    </subcellularLocation>
</comment>
<dbReference type="RefSeq" id="WP_199114557.1">
    <property type="nucleotide sequence ID" value="NZ_JAELVQ010000006.1"/>
</dbReference>
<keyword evidence="9" id="KW-0675">Receptor</keyword>
<proteinExistence type="inferred from homology"/>
<dbReference type="InterPro" id="IPR036942">
    <property type="entry name" value="Beta-barrel_TonB_sf"/>
</dbReference>
<evidence type="ECO:0000256" key="6">
    <source>
        <dbReference type="ARBA" id="ARBA00023237"/>
    </source>
</evidence>
<dbReference type="NCBIfam" id="TIGR04057">
    <property type="entry name" value="SusC_RagA_signa"/>
    <property type="match status" value="1"/>
</dbReference>
<dbReference type="Gene3D" id="2.170.130.10">
    <property type="entry name" value="TonB-dependent receptor, plug domain"/>
    <property type="match status" value="1"/>
</dbReference>
<reference evidence="9" key="1">
    <citation type="submission" date="2020-12" db="EMBL/GenBank/DDBJ databases">
        <title>Snuella sp. nov., isolated from sediment in Incheon.</title>
        <authorList>
            <person name="Kim W."/>
        </authorList>
    </citation>
    <scope>NUCLEOTIDE SEQUENCE</scope>
    <source>
        <strain evidence="9">CAU 1569</strain>
    </source>
</reference>
<dbReference type="Pfam" id="PF13715">
    <property type="entry name" value="CarbopepD_reg_2"/>
    <property type="match status" value="1"/>
</dbReference>
<evidence type="ECO:0000256" key="4">
    <source>
        <dbReference type="ARBA" id="ARBA00022692"/>
    </source>
</evidence>
<dbReference type="InterPro" id="IPR037066">
    <property type="entry name" value="Plug_dom_sf"/>
</dbReference>
<dbReference type="Gene3D" id="2.40.170.20">
    <property type="entry name" value="TonB-dependent receptor, beta-barrel domain"/>
    <property type="match status" value="1"/>
</dbReference>
<keyword evidence="6 7" id="KW-0998">Cell outer membrane</keyword>
<keyword evidence="3 7" id="KW-1134">Transmembrane beta strand</keyword>
<keyword evidence="2 7" id="KW-0813">Transport</keyword>
<evidence type="ECO:0000256" key="2">
    <source>
        <dbReference type="ARBA" id="ARBA00022448"/>
    </source>
</evidence>
<evidence type="ECO:0000256" key="3">
    <source>
        <dbReference type="ARBA" id="ARBA00022452"/>
    </source>
</evidence>
<dbReference type="SUPFAM" id="SSF49464">
    <property type="entry name" value="Carboxypeptidase regulatory domain-like"/>
    <property type="match status" value="1"/>
</dbReference>
<dbReference type="EMBL" id="JAELVQ010000006">
    <property type="protein sequence ID" value="MBJ6367788.1"/>
    <property type="molecule type" value="Genomic_DNA"/>
</dbReference>
<dbReference type="InterPro" id="IPR008969">
    <property type="entry name" value="CarboxyPept-like_regulatory"/>
</dbReference>
<evidence type="ECO:0000259" key="8">
    <source>
        <dbReference type="Pfam" id="PF07715"/>
    </source>
</evidence>
<dbReference type="GO" id="GO:0009279">
    <property type="term" value="C:cell outer membrane"/>
    <property type="evidence" value="ECO:0007669"/>
    <property type="project" value="UniProtKB-SubCell"/>
</dbReference>
<evidence type="ECO:0000313" key="9">
    <source>
        <dbReference type="EMBL" id="MBJ6367788.1"/>
    </source>
</evidence>
<sequence length="1110" mass="124244">MEIKLINVRFQIRKRLLLMIMKTFIFLLCATVFSFTTKSSFAQEKVIIEKDQLIMVDQVFKIIKKQTDYRFIYPKSLFKDSPKVQLKKGVIELSKLLNLCLNENALNFELTQNNTIVIKEKEKEEVSSENQQQIEVKGTVTDQDGQPLPGATVTVKGDETKGVQVDFDGHYSIAVSSSQSVLVYRFLGFVTKEIEVGNQTEINAILQEEAQGLNEVVVVGYATQKKANLTGAVSSIKGDELTTKPLTDARQALQGVATGLTIIDRGGSPGGETLSFKIRGNGSVSAGTDPLVLIDGIESPISEINMQDIESISVLKDAASSSIYGSRAANGVVLITTKRGKEGKLRINLDSYTGWQTTATLPELVGPEDYLNLVNEALVNAGLPEKYSDEYIQNTISGADPIAYPYTDMFEELFKSAPVQNHSLSVRGGSELARIALSVNYLDQDGMLYNTGSERIGTRLNTDLKLSDAFRLRGNIYFNSREARKPNRFDEAIGAIVGSSPVNVLQYPNGAYGLNKDNTNALAALKESGTNLRVSEALSLNLGLDWDLLKGLKLSTDYTYLRTHIRNKNFKASFDFKDPNDLTNVVHRWTPNELSESRWEETRHKLKSILNYEVTIGDEHAFNVLGGIERIENAGNYLWASRQNIYNEDSPELNTGDIVSKDNAGYSEDWALLSYLGRINYSFKDKYLFEANIRHDGSSRFAEGHKWGTFPSFSGGWVISNEDFMSNISAIQHLKFRGSWGQLGNQNIGLYRFASNINTNYSYSFNDVQVNGYSQSTYANEDITWETSEQTDIGIDLLLFRGKLGITADWFHKKTKDMLLNLPISPLVGLGSSEINIGSVSNKGWELSLNYKNRDHEFKYAMGFNITDIKNELTNFGGLPPSISAWSVLKEGEPMWSFYGYKSDGLFQTQEEIDNHAPQPNQSELKPGDIKLVDLNGDGEINDDDRTIIGNPNPRYEYSFNFSADYKGFDINFFLQGVAKAENYFYGATNEGPAFEIFTTTRVLDRWTPDNPNASFPRLEAASNKNNFLYNDFWIRDASYLRLKNIQVGYSFNKNILDKLKLSKARIYTGATNLFTITDVESGLDPETYSGRVNYYPPTSTYTIGVQLAF</sequence>
<dbReference type="NCBIfam" id="TIGR04056">
    <property type="entry name" value="OMP_RagA_SusC"/>
    <property type="match status" value="1"/>
</dbReference>
<keyword evidence="5 7" id="KW-0472">Membrane</keyword>
<dbReference type="PROSITE" id="PS52016">
    <property type="entry name" value="TONB_DEPENDENT_REC_3"/>
    <property type="match status" value="1"/>
</dbReference>
<dbReference type="SUPFAM" id="SSF56935">
    <property type="entry name" value="Porins"/>
    <property type="match status" value="1"/>
</dbReference>
<comment type="caution">
    <text evidence="9">The sequence shown here is derived from an EMBL/GenBank/DDBJ whole genome shotgun (WGS) entry which is preliminary data.</text>
</comment>
<organism evidence="9 10">
    <name type="scientific">Snuella sedimenti</name>
    <dbReference type="NCBI Taxonomy" id="2798802"/>
    <lineage>
        <taxon>Bacteria</taxon>
        <taxon>Pseudomonadati</taxon>
        <taxon>Bacteroidota</taxon>
        <taxon>Flavobacteriia</taxon>
        <taxon>Flavobacteriales</taxon>
        <taxon>Flavobacteriaceae</taxon>
        <taxon>Snuella</taxon>
    </lineage>
</organism>
<dbReference type="Gene3D" id="2.60.40.1120">
    <property type="entry name" value="Carboxypeptidase-like, regulatory domain"/>
    <property type="match status" value="1"/>
</dbReference>
<accession>A0A8J7IGM7</accession>
<dbReference type="InterPro" id="IPR023996">
    <property type="entry name" value="TonB-dep_OMP_SusC/RagA"/>
</dbReference>
<dbReference type="Proteomes" id="UP000610931">
    <property type="component" value="Unassembled WGS sequence"/>
</dbReference>
<name>A0A8J7IGM7_9FLAO</name>
<keyword evidence="4 7" id="KW-0812">Transmembrane</keyword>
<evidence type="ECO:0000256" key="5">
    <source>
        <dbReference type="ARBA" id="ARBA00023136"/>
    </source>
</evidence>